<dbReference type="InterPro" id="IPR045051">
    <property type="entry name" value="SBT"/>
</dbReference>
<sequence length="174" mass="18481">PYDVGSGEMTLSRPLQPGLVYETEGDAYVLFFCGLGYGADRIRRISSSVSSNFSCPAAPTTSSSSDLISQMNYPSIGVSNLRGNETKAVNRTVTNVGEEESIVYTAATEVPNGKVAVTVNPSVLEFAKGIDKLTFQVSFTGLNVAVGEDIFGSITWSSGNKYSVRSPFVVRNAA</sequence>
<organism evidence="4 5">
    <name type="scientific">Genlisea aurea</name>
    <dbReference type="NCBI Taxonomy" id="192259"/>
    <lineage>
        <taxon>Eukaryota</taxon>
        <taxon>Viridiplantae</taxon>
        <taxon>Streptophyta</taxon>
        <taxon>Embryophyta</taxon>
        <taxon>Tracheophyta</taxon>
        <taxon>Spermatophyta</taxon>
        <taxon>Magnoliopsida</taxon>
        <taxon>eudicotyledons</taxon>
        <taxon>Gunneridae</taxon>
        <taxon>Pentapetalae</taxon>
        <taxon>asterids</taxon>
        <taxon>lamiids</taxon>
        <taxon>Lamiales</taxon>
        <taxon>Lentibulariaceae</taxon>
        <taxon>Genlisea</taxon>
    </lineage>
</organism>
<evidence type="ECO:0000313" key="4">
    <source>
        <dbReference type="EMBL" id="EPS66412.1"/>
    </source>
</evidence>
<protein>
    <recommendedName>
        <fullName evidence="3">Subtilisin-like protease fibronectin type-III domain-containing protein</fullName>
    </recommendedName>
</protein>
<dbReference type="AlphaFoldDB" id="S8E2E2"/>
<feature type="non-terminal residue" evidence="4">
    <location>
        <position position="1"/>
    </location>
</feature>
<dbReference type="Proteomes" id="UP000015453">
    <property type="component" value="Unassembled WGS sequence"/>
</dbReference>
<comment type="similarity">
    <text evidence="1">Belongs to the peptidase S8 family.</text>
</comment>
<keyword evidence="5" id="KW-1185">Reference proteome</keyword>
<evidence type="ECO:0000256" key="1">
    <source>
        <dbReference type="ARBA" id="ARBA00011073"/>
    </source>
</evidence>
<dbReference type="EMBL" id="AUSU01003695">
    <property type="protein sequence ID" value="EPS66412.1"/>
    <property type="molecule type" value="Genomic_DNA"/>
</dbReference>
<evidence type="ECO:0000259" key="3">
    <source>
        <dbReference type="Pfam" id="PF17766"/>
    </source>
</evidence>
<evidence type="ECO:0000313" key="5">
    <source>
        <dbReference type="Proteomes" id="UP000015453"/>
    </source>
</evidence>
<feature type="domain" description="Subtilisin-like protease fibronectin type-III" evidence="3">
    <location>
        <begin position="70"/>
        <end position="170"/>
    </location>
</feature>
<dbReference type="PANTHER" id="PTHR10795">
    <property type="entry name" value="PROPROTEIN CONVERTASE SUBTILISIN/KEXIN"/>
    <property type="match status" value="1"/>
</dbReference>
<dbReference type="InterPro" id="IPR041469">
    <property type="entry name" value="Subtilisin-like_FN3"/>
</dbReference>
<dbReference type="Pfam" id="PF17766">
    <property type="entry name" value="fn3_6"/>
    <property type="match status" value="1"/>
</dbReference>
<keyword evidence="2" id="KW-0732">Signal</keyword>
<reference evidence="4 5" key="1">
    <citation type="journal article" date="2013" name="BMC Genomics">
        <title>The miniature genome of a carnivorous plant Genlisea aurea contains a low number of genes and short non-coding sequences.</title>
        <authorList>
            <person name="Leushkin E.V."/>
            <person name="Sutormin R.A."/>
            <person name="Nabieva E.R."/>
            <person name="Penin A.A."/>
            <person name="Kondrashov A.S."/>
            <person name="Logacheva M.D."/>
        </authorList>
    </citation>
    <scope>NUCLEOTIDE SEQUENCE [LARGE SCALE GENOMIC DNA]</scope>
</reference>
<evidence type="ECO:0000256" key="2">
    <source>
        <dbReference type="ARBA" id="ARBA00022729"/>
    </source>
</evidence>
<comment type="caution">
    <text evidence="4">The sequence shown here is derived from an EMBL/GenBank/DDBJ whole genome shotgun (WGS) entry which is preliminary data.</text>
</comment>
<dbReference type="Gene3D" id="2.60.40.2310">
    <property type="match status" value="1"/>
</dbReference>
<name>S8E2E2_9LAMI</name>
<accession>S8E2E2</accession>
<proteinExistence type="inferred from homology"/>
<dbReference type="OrthoDB" id="904946at2759"/>
<gene>
    <name evidence="4" type="ORF">M569_08368</name>
</gene>